<dbReference type="PANTHER" id="PTHR24409">
    <property type="entry name" value="ZINC FINGER PROTEIN 142"/>
    <property type="match status" value="1"/>
</dbReference>
<feature type="domain" description="C2H2-type" evidence="6">
    <location>
        <begin position="86"/>
        <end position="113"/>
    </location>
</feature>
<feature type="domain" description="C2H2-type" evidence="6">
    <location>
        <begin position="174"/>
        <end position="202"/>
    </location>
</feature>
<accession>A0A1J1IUQ3</accession>
<feature type="domain" description="C2H2-type" evidence="6">
    <location>
        <begin position="234"/>
        <end position="261"/>
    </location>
</feature>
<protein>
    <submittedName>
        <fullName evidence="7">CLUMA_CG016130, isoform A</fullName>
    </submittedName>
</protein>
<dbReference type="PANTHER" id="PTHR24409:SF295">
    <property type="entry name" value="AZ2-RELATED"/>
    <property type="match status" value="1"/>
</dbReference>
<dbReference type="Proteomes" id="UP000183832">
    <property type="component" value="Unassembled WGS sequence"/>
</dbReference>
<evidence type="ECO:0000259" key="6">
    <source>
        <dbReference type="PROSITE" id="PS50157"/>
    </source>
</evidence>
<dbReference type="GO" id="GO:0000981">
    <property type="term" value="F:DNA-binding transcription factor activity, RNA polymerase II-specific"/>
    <property type="evidence" value="ECO:0007669"/>
    <property type="project" value="TreeGrafter"/>
</dbReference>
<dbReference type="PROSITE" id="PS00028">
    <property type="entry name" value="ZINC_FINGER_C2H2_1"/>
    <property type="match status" value="7"/>
</dbReference>
<keyword evidence="3 5" id="KW-0863">Zinc-finger</keyword>
<dbReference type="SUPFAM" id="SSF57667">
    <property type="entry name" value="beta-beta-alpha zinc fingers"/>
    <property type="match status" value="3"/>
</dbReference>
<dbReference type="AlphaFoldDB" id="A0A1J1IUQ3"/>
<sequence>MNADELKSLEEKSESQSKTFVESKLIKNTICHYCDKIFLKNSDLQRHILSHTNERNFKCLEIGCNKNFKLKNTLERHAKTHQKHVFSCNVCLSTYSSFKALEYHKKVHSSVHIFQLFNIDIESETKVTKEMTYPATQHSTNNLSKSEHVHEKVREVIVDIDMSTNIPLKIMKKFFCEICGKSFTKPVDYRRHSDAVHNKKRPFSCSINNCNKSFSLKCTLQRHMKTHEFSRKLLICDICKKPLRAKCSLKLHKLLHDNIKPHKCNECGLKFRTPGNMKKHFEIHKIKTLD</sequence>
<keyword evidence="4" id="KW-0862">Zinc</keyword>
<feature type="domain" description="C2H2-type" evidence="6">
    <location>
        <begin position="29"/>
        <end position="56"/>
    </location>
</feature>
<gene>
    <name evidence="7" type="ORF">CLUMA_CG016130</name>
</gene>
<dbReference type="GO" id="GO:0005634">
    <property type="term" value="C:nucleus"/>
    <property type="evidence" value="ECO:0007669"/>
    <property type="project" value="TreeGrafter"/>
</dbReference>
<dbReference type="GO" id="GO:0008270">
    <property type="term" value="F:zinc ion binding"/>
    <property type="evidence" value="ECO:0007669"/>
    <property type="project" value="UniProtKB-KW"/>
</dbReference>
<dbReference type="FunFam" id="3.30.160.60:FF:000100">
    <property type="entry name" value="Zinc finger 45-like"/>
    <property type="match status" value="1"/>
</dbReference>
<evidence type="ECO:0000256" key="2">
    <source>
        <dbReference type="ARBA" id="ARBA00022737"/>
    </source>
</evidence>
<evidence type="ECO:0000256" key="1">
    <source>
        <dbReference type="ARBA" id="ARBA00022723"/>
    </source>
</evidence>
<organism evidence="7 8">
    <name type="scientific">Clunio marinus</name>
    <dbReference type="NCBI Taxonomy" id="568069"/>
    <lineage>
        <taxon>Eukaryota</taxon>
        <taxon>Metazoa</taxon>
        <taxon>Ecdysozoa</taxon>
        <taxon>Arthropoda</taxon>
        <taxon>Hexapoda</taxon>
        <taxon>Insecta</taxon>
        <taxon>Pterygota</taxon>
        <taxon>Neoptera</taxon>
        <taxon>Endopterygota</taxon>
        <taxon>Diptera</taxon>
        <taxon>Nematocera</taxon>
        <taxon>Chironomoidea</taxon>
        <taxon>Chironomidae</taxon>
        <taxon>Clunio</taxon>
    </lineage>
</organism>
<proteinExistence type="predicted"/>
<dbReference type="STRING" id="568069.A0A1J1IUQ3"/>
<name>A0A1J1IUQ3_9DIPT</name>
<dbReference type="FunFam" id="3.30.160.60:FF:000446">
    <property type="entry name" value="Zinc finger protein"/>
    <property type="match status" value="1"/>
</dbReference>
<dbReference type="PROSITE" id="PS50157">
    <property type="entry name" value="ZINC_FINGER_C2H2_2"/>
    <property type="match status" value="7"/>
</dbReference>
<dbReference type="Gene3D" id="3.30.160.60">
    <property type="entry name" value="Classic Zinc Finger"/>
    <property type="match status" value="5"/>
</dbReference>
<dbReference type="EMBL" id="CVRI01000058">
    <property type="protein sequence ID" value="CRL02870.1"/>
    <property type="molecule type" value="Genomic_DNA"/>
</dbReference>
<evidence type="ECO:0000256" key="4">
    <source>
        <dbReference type="ARBA" id="ARBA00022833"/>
    </source>
</evidence>
<dbReference type="InterPro" id="IPR013087">
    <property type="entry name" value="Znf_C2H2_type"/>
</dbReference>
<feature type="domain" description="C2H2-type" evidence="6">
    <location>
        <begin position="262"/>
        <end position="284"/>
    </location>
</feature>
<evidence type="ECO:0000256" key="3">
    <source>
        <dbReference type="ARBA" id="ARBA00022771"/>
    </source>
</evidence>
<evidence type="ECO:0000313" key="8">
    <source>
        <dbReference type="Proteomes" id="UP000183832"/>
    </source>
</evidence>
<evidence type="ECO:0000313" key="7">
    <source>
        <dbReference type="EMBL" id="CRL02870.1"/>
    </source>
</evidence>
<dbReference type="Pfam" id="PF00096">
    <property type="entry name" value="zf-C2H2"/>
    <property type="match status" value="5"/>
</dbReference>
<keyword evidence="1" id="KW-0479">Metal-binding</keyword>
<dbReference type="SMART" id="SM00355">
    <property type="entry name" value="ZnF_C2H2"/>
    <property type="match status" value="7"/>
</dbReference>
<feature type="domain" description="C2H2-type" evidence="6">
    <location>
        <begin position="203"/>
        <end position="232"/>
    </location>
</feature>
<feature type="domain" description="C2H2-type" evidence="6">
    <location>
        <begin position="57"/>
        <end position="81"/>
    </location>
</feature>
<dbReference type="OrthoDB" id="3437960at2759"/>
<keyword evidence="8" id="KW-1185">Reference proteome</keyword>
<dbReference type="InterPro" id="IPR036236">
    <property type="entry name" value="Znf_C2H2_sf"/>
</dbReference>
<reference evidence="7 8" key="1">
    <citation type="submission" date="2015-04" db="EMBL/GenBank/DDBJ databases">
        <authorList>
            <person name="Syromyatnikov M.Y."/>
            <person name="Popov V.N."/>
        </authorList>
    </citation>
    <scope>NUCLEOTIDE SEQUENCE [LARGE SCALE GENOMIC DNA]</scope>
</reference>
<keyword evidence="2" id="KW-0677">Repeat</keyword>
<dbReference type="GO" id="GO:0000977">
    <property type="term" value="F:RNA polymerase II transcription regulatory region sequence-specific DNA binding"/>
    <property type="evidence" value="ECO:0007669"/>
    <property type="project" value="TreeGrafter"/>
</dbReference>
<evidence type="ECO:0000256" key="5">
    <source>
        <dbReference type="PROSITE-ProRule" id="PRU00042"/>
    </source>
</evidence>